<gene>
    <name evidence="2" type="ORF">GRI89_16400</name>
</gene>
<protein>
    <submittedName>
        <fullName evidence="2">DUF1345 domain-containing protein</fullName>
    </submittedName>
</protein>
<feature type="transmembrane region" description="Helical" evidence="1">
    <location>
        <begin position="50"/>
        <end position="69"/>
    </location>
</feature>
<keyword evidence="3" id="KW-1185">Reference proteome</keyword>
<evidence type="ECO:0000313" key="3">
    <source>
        <dbReference type="Proteomes" id="UP000433652"/>
    </source>
</evidence>
<proteinExistence type="predicted"/>
<dbReference type="OrthoDB" id="64737at2"/>
<keyword evidence="1" id="KW-0472">Membrane</keyword>
<organism evidence="2 3">
    <name type="scientific">Croceibacterium salegens</name>
    <dbReference type="NCBI Taxonomy" id="1737568"/>
    <lineage>
        <taxon>Bacteria</taxon>
        <taxon>Pseudomonadati</taxon>
        <taxon>Pseudomonadota</taxon>
        <taxon>Alphaproteobacteria</taxon>
        <taxon>Sphingomonadales</taxon>
        <taxon>Erythrobacteraceae</taxon>
        <taxon>Croceibacterium</taxon>
    </lineage>
</organism>
<feature type="transmembrane region" description="Helical" evidence="1">
    <location>
        <begin position="81"/>
        <end position="102"/>
    </location>
</feature>
<feature type="transmembrane region" description="Helical" evidence="1">
    <location>
        <begin position="162"/>
        <end position="184"/>
    </location>
</feature>
<keyword evidence="1" id="KW-1133">Transmembrane helix</keyword>
<dbReference type="AlphaFoldDB" id="A0A6I4SYJ9"/>
<dbReference type="Pfam" id="PF07077">
    <property type="entry name" value="DUF1345"/>
    <property type="match status" value="1"/>
</dbReference>
<feature type="transmembrane region" description="Helical" evidence="1">
    <location>
        <begin position="12"/>
        <end position="30"/>
    </location>
</feature>
<name>A0A6I4SYJ9_9SPHN</name>
<keyword evidence="1" id="KW-0812">Transmembrane</keyword>
<evidence type="ECO:0000313" key="2">
    <source>
        <dbReference type="EMBL" id="MXO61125.1"/>
    </source>
</evidence>
<accession>A0A6I4SYJ9</accession>
<dbReference type="Proteomes" id="UP000433652">
    <property type="component" value="Unassembled WGS sequence"/>
</dbReference>
<comment type="caution">
    <text evidence="2">The sequence shown here is derived from an EMBL/GenBank/DDBJ whole genome shotgun (WGS) entry which is preliminary data.</text>
</comment>
<evidence type="ECO:0000256" key="1">
    <source>
        <dbReference type="SAM" id="Phobius"/>
    </source>
</evidence>
<reference evidence="2 3" key="1">
    <citation type="submission" date="2019-12" db="EMBL/GenBank/DDBJ databases">
        <title>Genomic-based taxomic classification of the family Erythrobacteraceae.</title>
        <authorList>
            <person name="Xu L."/>
        </authorList>
    </citation>
    <scope>NUCLEOTIDE SEQUENCE [LARGE SCALE GENOMIC DNA]</scope>
    <source>
        <strain evidence="2 3">MCCC 1K01500</strain>
    </source>
</reference>
<dbReference type="EMBL" id="WTYM01000059">
    <property type="protein sequence ID" value="MXO61125.1"/>
    <property type="molecule type" value="Genomic_DNA"/>
</dbReference>
<dbReference type="InterPro" id="IPR009781">
    <property type="entry name" value="DUF1345"/>
</dbReference>
<sequence length="189" mass="20324">MAPAPDWRDGAAMAFDFAALVFFASLVPLLRDSTAASMRRHARDNDANRLLMLVVTSLLTLVAMAALTGEMPGARNGDPKAIAKLVVTMLLIWLFANSVYALHYAHTYYTAEPKSGGDTAGIDFPGTKTPDYWDFAYFAYTLGMTFQTSDVDITAPGIRKVALLHCFAAFVFNIGVIAFTINVLGGSGG</sequence>